<dbReference type="SMART" id="SM00223">
    <property type="entry name" value="APPLE"/>
    <property type="match status" value="1"/>
</dbReference>
<dbReference type="Pfam" id="PF00024">
    <property type="entry name" value="PAN_1"/>
    <property type="match status" value="1"/>
</dbReference>
<proteinExistence type="predicted"/>
<dbReference type="EMBL" id="MIGC01005186">
    <property type="protein sequence ID" value="PHJ17203.1"/>
    <property type="molecule type" value="Genomic_DNA"/>
</dbReference>
<accession>A0A2C6KLD1</accession>
<evidence type="ECO:0000256" key="2">
    <source>
        <dbReference type="ARBA" id="ARBA00023157"/>
    </source>
</evidence>
<dbReference type="GO" id="GO:0006508">
    <property type="term" value="P:proteolysis"/>
    <property type="evidence" value="ECO:0007669"/>
    <property type="project" value="InterPro"/>
</dbReference>
<dbReference type="AlphaFoldDB" id="A0A2C6KLD1"/>
<gene>
    <name evidence="4" type="ORF">CSUI_008977</name>
</gene>
<evidence type="ECO:0000256" key="1">
    <source>
        <dbReference type="ARBA" id="ARBA00022737"/>
    </source>
</evidence>
<reference evidence="4 5" key="1">
    <citation type="journal article" date="2017" name="Int. J. Parasitol.">
        <title>The genome of the protozoan parasite Cystoisospora suis and a reverse vaccinology approach to identify vaccine candidates.</title>
        <authorList>
            <person name="Palmieri N."/>
            <person name="Shrestha A."/>
            <person name="Ruttkowski B."/>
            <person name="Beck T."/>
            <person name="Vogl C."/>
            <person name="Tomley F."/>
            <person name="Blake D.P."/>
            <person name="Joachim A."/>
        </authorList>
    </citation>
    <scope>NUCLEOTIDE SEQUENCE [LARGE SCALE GENOMIC DNA]</scope>
    <source>
        <strain evidence="4 5">Wien I</strain>
    </source>
</reference>
<protein>
    <submittedName>
        <fullName evidence="4">Pan domain-containing protein</fullName>
    </submittedName>
</protein>
<dbReference type="Gene3D" id="3.50.4.10">
    <property type="entry name" value="Hepatocyte Growth Factor"/>
    <property type="match status" value="1"/>
</dbReference>
<feature type="domain" description="Apple" evidence="3">
    <location>
        <begin position="2"/>
        <end position="77"/>
    </location>
</feature>
<name>A0A2C6KLD1_9APIC</name>
<organism evidence="4 5">
    <name type="scientific">Cystoisospora suis</name>
    <dbReference type="NCBI Taxonomy" id="483139"/>
    <lineage>
        <taxon>Eukaryota</taxon>
        <taxon>Sar</taxon>
        <taxon>Alveolata</taxon>
        <taxon>Apicomplexa</taxon>
        <taxon>Conoidasida</taxon>
        <taxon>Coccidia</taxon>
        <taxon>Eucoccidiorida</taxon>
        <taxon>Eimeriorina</taxon>
        <taxon>Sarcocystidae</taxon>
        <taxon>Cystoisospora</taxon>
    </lineage>
</organism>
<feature type="non-terminal residue" evidence="4">
    <location>
        <position position="1"/>
    </location>
</feature>
<sequence>ACFEFDVDYFGYDIEKIEDGSVASAEECQTICQSKAECFYFSYVSDKKNCYLKNSSALAGRIADSTTVGIVSGAKYC</sequence>
<dbReference type="SUPFAM" id="SSF57414">
    <property type="entry name" value="Hairpin loop containing domain-like"/>
    <property type="match status" value="1"/>
</dbReference>
<dbReference type="VEuPathDB" id="ToxoDB:CSUI_008977"/>
<evidence type="ECO:0000313" key="5">
    <source>
        <dbReference type="Proteomes" id="UP000221165"/>
    </source>
</evidence>
<keyword evidence="1" id="KW-0677">Repeat</keyword>
<dbReference type="GeneID" id="94432307"/>
<feature type="non-terminal residue" evidence="4">
    <location>
        <position position="77"/>
    </location>
</feature>
<evidence type="ECO:0000313" key="4">
    <source>
        <dbReference type="EMBL" id="PHJ17203.1"/>
    </source>
</evidence>
<keyword evidence="2" id="KW-1015">Disulfide bond</keyword>
<evidence type="ECO:0000259" key="3">
    <source>
        <dbReference type="PROSITE" id="PS50948"/>
    </source>
</evidence>
<dbReference type="InterPro" id="IPR003609">
    <property type="entry name" value="Pan_app"/>
</dbReference>
<dbReference type="RefSeq" id="XP_067918928.1">
    <property type="nucleotide sequence ID" value="XM_068069096.1"/>
</dbReference>
<comment type="caution">
    <text evidence="4">The sequence shown here is derived from an EMBL/GenBank/DDBJ whole genome shotgun (WGS) entry which is preliminary data.</text>
</comment>
<dbReference type="Proteomes" id="UP000221165">
    <property type="component" value="Unassembled WGS sequence"/>
</dbReference>
<dbReference type="OrthoDB" id="328076at2759"/>
<dbReference type="GO" id="GO:0005576">
    <property type="term" value="C:extracellular region"/>
    <property type="evidence" value="ECO:0007669"/>
    <property type="project" value="InterPro"/>
</dbReference>
<dbReference type="InterPro" id="IPR000177">
    <property type="entry name" value="Apple"/>
</dbReference>
<dbReference type="PROSITE" id="PS50948">
    <property type="entry name" value="PAN"/>
    <property type="match status" value="1"/>
</dbReference>
<keyword evidence="5" id="KW-1185">Reference proteome</keyword>